<dbReference type="SUPFAM" id="SSF159888">
    <property type="entry name" value="YdhG-like"/>
    <property type="match status" value="1"/>
</dbReference>
<feature type="domain" description="PH" evidence="1">
    <location>
        <begin position="1"/>
        <end position="47"/>
    </location>
</feature>
<sequence>MVSDTRLFRLAGGQSRDPAVEAWLRADSHPLRERARSWFNALRSQGGDVIELLHDGHPTACVGDLPFAYVNLFATHLNVGFYFGAVLPDPSRILSGNGRFMRHVKISLGDTANDAPLHALLAAAYEDVRARHAAQKQTNPE</sequence>
<proteinExistence type="predicted"/>
<name>A0A2P1PWL7_9GAMM</name>
<reference evidence="2 3" key="2">
    <citation type="submission" date="2018-03" db="EMBL/GenBank/DDBJ databases">
        <authorList>
            <person name="Keele B.F."/>
        </authorList>
    </citation>
    <scope>NUCLEOTIDE SEQUENCE [LARGE SCALE GENOMIC DNA]</scope>
    <source>
        <strain evidence="2 3">D13</strain>
    </source>
</reference>
<dbReference type="EMBL" id="CP027860">
    <property type="protein sequence ID" value="AVP99251.1"/>
    <property type="molecule type" value="Genomic_DNA"/>
</dbReference>
<dbReference type="Proteomes" id="UP000241074">
    <property type="component" value="Chromosome"/>
</dbReference>
<dbReference type="OrthoDB" id="7619808at2"/>
<evidence type="ECO:0000313" key="2">
    <source>
        <dbReference type="EMBL" id="AVP99251.1"/>
    </source>
</evidence>
<dbReference type="RefSeq" id="WP_106893171.1">
    <property type="nucleotide sequence ID" value="NZ_CP027860.1"/>
</dbReference>
<reference evidence="2 3" key="1">
    <citation type="submission" date="2018-03" db="EMBL/GenBank/DDBJ databases">
        <title>Ahniella affigens gen. nov., sp. nov., a gammaproteobacterium isolated from sandy soil near a stream.</title>
        <authorList>
            <person name="Ko Y."/>
            <person name="Kim J.-H."/>
        </authorList>
    </citation>
    <scope>NUCLEOTIDE SEQUENCE [LARGE SCALE GENOMIC DNA]</scope>
    <source>
        <strain evidence="2 3">D13</strain>
    </source>
</reference>
<evidence type="ECO:0000259" key="1">
    <source>
        <dbReference type="PROSITE" id="PS50003"/>
    </source>
</evidence>
<gene>
    <name evidence="2" type="ORF">C7S18_19700</name>
</gene>
<organism evidence="2 3">
    <name type="scientific">Ahniella affigens</name>
    <dbReference type="NCBI Taxonomy" id="2021234"/>
    <lineage>
        <taxon>Bacteria</taxon>
        <taxon>Pseudomonadati</taxon>
        <taxon>Pseudomonadota</taxon>
        <taxon>Gammaproteobacteria</taxon>
        <taxon>Lysobacterales</taxon>
        <taxon>Rhodanobacteraceae</taxon>
        <taxon>Ahniella</taxon>
    </lineage>
</organism>
<accession>A0A2P1PWL7</accession>
<dbReference type="AlphaFoldDB" id="A0A2P1PWL7"/>
<dbReference type="KEGG" id="xba:C7S18_19700"/>
<evidence type="ECO:0000313" key="3">
    <source>
        <dbReference type="Proteomes" id="UP000241074"/>
    </source>
</evidence>
<protein>
    <recommendedName>
        <fullName evidence="1">PH domain-containing protein</fullName>
    </recommendedName>
</protein>
<dbReference type="InterPro" id="IPR001849">
    <property type="entry name" value="PH_domain"/>
</dbReference>
<dbReference type="PROSITE" id="PS50003">
    <property type="entry name" value="PH_DOMAIN"/>
    <property type="match status" value="1"/>
</dbReference>
<keyword evidence="3" id="KW-1185">Reference proteome</keyword>